<comment type="caution">
    <text evidence="1">The sequence shown here is derived from an EMBL/GenBank/DDBJ whole genome shotgun (WGS) entry which is preliminary data.</text>
</comment>
<protein>
    <submittedName>
        <fullName evidence="1">Neutral zinc metallopeptidase</fullName>
    </submittedName>
</protein>
<reference evidence="1 2" key="1">
    <citation type="submission" date="2019-12" db="EMBL/GenBank/DDBJ databases">
        <title>Genomic-based taxomic classification of the family Erythrobacteraceae.</title>
        <authorList>
            <person name="Xu L."/>
        </authorList>
    </citation>
    <scope>NUCLEOTIDE SEQUENCE [LARGE SCALE GENOMIC DNA]</scope>
    <source>
        <strain evidence="1 2">M0322</strain>
    </source>
</reference>
<dbReference type="AlphaFoldDB" id="A0A844Z132"/>
<evidence type="ECO:0000313" key="1">
    <source>
        <dbReference type="EMBL" id="MXO73058.1"/>
    </source>
</evidence>
<dbReference type="EMBL" id="WTYV01000007">
    <property type="protein sequence ID" value="MXO73058.1"/>
    <property type="molecule type" value="Genomic_DNA"/>
</dbReference>
<dbReference type="Proteomes" id="UP000466966">
    <property type="component" value="Unassembled WGS sequence"/>
</dbReference>
<organism evidence="1 2">
    <name type="scientific">Alteraurantiacibacter buctensis</name>
    <dbReference type="NCBI Taxonomy" id="1503981"/>
    <lineage>
        <taxon>Bacteria</taxon>
        <taxon>Pseudomonadati</taxon>
        <taxon>Pseudomonadota</taxon>
        <taxon>Alphaproteobacteria</taxon>
        <taxon>Sphingomonadales</taxon>
        <taxon>Erythrobacteraceae</taxon>
        <taxon>Alteraurantiacibacter</taxon>
    </lineage>
</organism>
<proteinExistence type="predicted"/>
<sequence>MTRTFGLAPSAAEIEALARATLARLPEQFRAHLGEILLQVEDFADDELLDDLGIENPFDLTGVYEGVTVAVRGWEESGTMPDRVRLFRLPILLEWAERGDETLEHLVAHVVIHEIGHHFGLSDEDMHALEEMAG</sequence>
<dbReference type="Gene3D" id="3.30.2010.20">
    <property type="match status" value="1"/>
</dbReference>
<dbReference type="InterPro" id="IPR038555">
    <property type="entry name" value="Zincin_1_sf"/>
</dbReference>
<dbReference type="Pfam" id="PF06262">
    <property type="entry name" value="Zincin_1"/>
    <property type="match status" value="1"/>
</dbReference>
<dbReference type="InterPro" id="IPR010428">
    <property type="entry name" value="Zincin_1"/>
</dbReference>
<dbReference type="CDD" id="cd12952">
    <property type="entry name" value="MMP_ACEL2062"/>
    <property type="match status" value="1"/>
</dbReference>
<dbReference type="OrthoDB" id="9806895at2"/>
<gene>
    <name evidence="1" type="ORF">GRI99_15625</name>
</gene>
<evidence type="ECO:0000313" key="2">
    <source>
        <dbReference type="Proteomes" id="UP000466966"/>
    </source>
</evidence>
<dbReference type="RefSeq" id="WP_160772989.1">
    <property type="nucleotide sequence ID" value="NZ_WTYV01000007.1"/>
</dbReference>
<dbReference type="SUPFAM" id="SSF55486">
    <property type="entry name" value="Metalloproteases ('zincins'), catalytic domain"/>
    <property type="match status" value="1"/>
</dbReference>
<accession>A0A844Z132</accession>
<keyword evidence="2" id="KW-1185">Reference proteome</keyword>
<name>A0A844Z132_9SPHN</name>